<dbReference type="Proteomes" id="UP000829517">
    <property type="component" value="Unassembled WGS sequence"/>
</dbReference>
<evidence type="ECO:0000313" key="2">
    <source>
        <dbReference type="Proteomes" id="UP000829517"/>
    </source>
</evidence>
<dbReference type="EMBL" id="JAETXX010000008">
    <property type="protein sequence ID" value="MCF8715550.1"/>
    <property type="molecule type" value="Genomic_DNA"/>
</dbReference>
<protein>
    <submittedName>
        <fullName evidence="1">Uncharacterized protein</fullName>
    </submittedName>
</protein>
<reference evidence="1 2" key="1">
    <citation type="submission" date="2021-01" db="EMBL/GenBank/DDBJ databases">
        <title>Genome sequencing of Joostella atrarenae M1-2 (= KCTC 23194).</title>
        <authorList>
            <person name="Zakaria M.R."/>
            <person name="Lam M.Q."/>
            <person name="Chong C.S."/>
        </authorList>
    </citation>
    <scope>NUCLEOTIDE SEQUENCE [LARGE SCALE GENOMIC DNA]</scope>
    <source>
        <strain evidence="1 2">M1-2</strain>
    </source>
</reference>
<gene>
    <name evidence="1" type="ORF">JM658_12010</name>
</gene>
<accession>A0ABS9J564</accession>
<keyword evidence="2" id="KW-1185">Reference proteome</keyword>
<dbReference type="RefSeq" id="WP_236959516.1">
    <property type="nucleotide sequence ID" value="NZ_JAETXX010000008.1"/>
</dbReference>
<evidence type="ECO:0000313" key="1">
    <source>
        <dbReference type="EMBL" id="MCF8715550.1"/>
    </source>
</evidence>
<proteinExistence type="predicted"/>
<name>A0ABS9J564_9FLAO</name>
<sequence>MAAQSYSNKEQCDKILKDYIQSMEETWKLSNPDKASYMKYSIETSYNPNLKIAASRSQTEVAKKSDRFYIKSEDMLISGDKEMVLVVIPKDHRIYWNSADPKIFESGNNYLRLLEVQRKILESAKEVRCTSMENKVEISIIPSEEMTKTTNLIKQEVVYDFIKKAVIKVSNQYNQKSQILTQEVTYNEVDLDSSIKVNSPREIVFSNDKLREKYKGFQIIDNR</sequence>
<comment type="caution">
    <text evidence="1">The sequence shown here is derived from an EMBL/GenBank/DDBJ whole genome shotgun (WGS) entry which is preliminary data.</text>
</comment>
<organism evidence="1 2">
    <name type="scientific">Joostella atrarenae</name>
    <dbReference type="NCBI Taxonomy" id="679257"/>
    <lineage>
        <taxon>Bacteria</taxon>
        <taxon>Pseudomonadati</taxon>
        <taxon>Bacteroidota</taxon>
        <taxon>Flavobacteriia</taxon>
        <taxon>Flavobacteriales</taxon>
        <taxon>Flavobacteriaceae</taxon>
        <taxon>Joostella</taxon>
    </lineage>
</organism>